<feature type="transmembrane region" description="Helical" evidence="1">
    <location>
        <begin position="36"/>
        <end position="60"/>
    </location>
</feature>
<name>A0A345L237_9CAUD</name>
<keyword evidence="1" id="KW-1133">Transmembrane helix</keyword>
<dbReference type="KEGG" id="vg:55600022"/>
<evidence type="ECO:0000313" key="3">
    <source>
        <dbReference type="Proteomes" id="UP000258408"/>
    </source>
</evidence>
<protein>
    <submittedName>
        <fullName evidence="2">Uncharacterized protein</fullName>
    </submittedName>
</protein>
<keyword evidence="1" id="KW-0812">Transmembrane</keyword>
<accession>A0A345L237</accession>
<keyword evidence="3" id="KW-1185">Reference proteome</keyword>
<evidence type="ECO:0000313" key="2">
    <source>
        <dbReference type="EMBL" id="AXH49339.1"/>
    </source>
</evidence>
<organism evidence="2 3">
    <name type="scientific">Streptomyces phage Blueeyedbeauty</name>
    <dbReference type="NCBI Taxonomy" id="2250336"/>
    <lineage>
        <taxon>Viruses</taxon>
        <taxon>Duplodnaviria</taxon>
        <taxon>Heunggongvirae</taxon>
        <taxon>Uroviricota</taxon>
        <taxon>Caudoviricetes</taxon>
        <taxon>Stanwilliamsviridae</taxon>
        <taxon>Loccivirinae</taxon>
        <taxon>Annadreamyvirus</taxon>
        <taxon>Annadreamyvirus blueeyedbeauty</taxon>
    </lineage>
</organism>
<dbReference type="RefSeq" id="YP_009839393.1">
    <property type="nucleotide sequence ID" value="NC_048720.1"/>
</dbReference>
<proteinExistence type="predicted"/>
<feature type="transmembrane region" description="Helical" evidence="1">
    <location>
        <begin position="12"/>
        <end position="30"/>
    </location>
</feature>
<dbReference type="GeneID" id="55600022"/>
<reference evidence="2 3" key="1">
    <citation type="submission" date="2018-06" db="EMBL/GenBank/DDBJ databases">
        <authorList>
            <person name="Luttrell C.E."/>
            <person name="Myers K.N."/>
            <person name="Simpson A.N."/>
            <person name="Sulollari A."/>
            <person name="Suri N."/>
            <person name="Nayek S."/>
            <person name="Bhuiyan S."/>
            <person name="Smith B.R."/>
            <person name="Hughes L.E."/>
            <person name="Garlena R.A."/>
            <person name="Russell D.A."/>
            <person name="Pope W.H."/>
            <person name="Jacobs-Sera D."/>
            <person name="Hatfull G.F."/>
        </authorList>
    </citation>
    <scope>NUCLEOTIDE SEQUENCE [LARGE SCALE GENOMIC DNA]</scope>
</reference>
<evidence type="ECO:0000256" key="1">
    <source>
        <dbReference type="SAM" id="Phobius"/>
    </source>
</evidence>
<sequence>MSARSDKAAFGMALNLGLCILNVVCAIHYHDESDAYLLNAGAAVFCGFFFILNMFSYFAAKFDEDVERTYRRISGK</sequence>
<keyword evidence="1" id="KW-0472">Membrane</keyword>
<dbReference type="EMBL" id="MH536814">
    <property type="protein sequence ID" value="AXH49339.1"/>
    <property type="molecule type" value="Genomic_DNA"/>
</dbReference>
<dbReference type="Proteomes" id="UP000258408">
    <property type="component" value="Segment"/>
</dbReference>
<gene>
    <name evidence="2" type="primary">232</name>
    <name evidence="2" type="ORF">SEA_BLUEEYEDBEAUTY_232</name>
</gene>